<dbReference type="RefSeq" id="XP_001385805.2">
    <property type="nucleotide sequence ID" value="XM_001385768.1"/>
</dbReference>
<dbReference type="InterPro" id="IPR001849">
    <property type="entry name" value="PH_domain"/>
</dbReference>
<gene>
    <name evidence="7" type="ORF">PICST_61902</name>
</gene>
<accession>A3LXB3</accession>
<dbReference type="OMA" id="HEIITWE"/>
<dbReference type="Pfam" id="PF23582">
    <property type="entry name" value="WHD_RGF3"/>
    <property type="match status" value="1"/>
</dbReference>
<evidence type="ECO:0000313" key="7">
    <source>
        <dbReference type="EMBL" id="ABN67776.2"/>
    </source>
</evidence>
<dbReference type="SMART" id="SM00233">
    <property type="entry name" value="PH"/>
    <property type="match status" value="1"/>
</dbReference>
<dbReference type="AlphaFoldDB" id="A3LXB3"/>
<dbReference type="PROSITE" id="PS50010">
    <property type="entry name" value="DH_2"/>
    <property type="match status" value="1"/>
</dbReference>
<organism evidence="7 8">
    <name type="scientific">Scheffersomyces stipitis (strain ATCC 58785 / CBS 6054 / NBRC 10063 / NRRL Y-11545)</name>
    <name type="common">Yeast</name>
    <name type="synonym">Pichia stipitis</name>
    <dbReference type="NCBI Taxonomy" id="322104"/>
    <lineage>
        <taxon>Eukaryota</taxon>
        <taxon>Fungi</taxon>
        <taxon>Dikarya</taxon>
        <taxon>Ascomycota</taxon>
        <taxon>Saccharomycotina</taxon>
        <taxon>Pichiomycetes</taxon>
        <taxon>Debaryomycetaceae</taxon>
        <taxon>Scheffersomyces</taxon>
    </lineage>
</organism>
<dbReference type="PANTHER" id="PTHR46572:SF1">
    <property type="entry name" value="RHO1 GUANINE NUCLEOTIDE EXCHANGE FACTOR TUS1"/>
    <property type="match status" value="1"/>
</dbReference>
<feature type="domain" description="CNH" evidence="6">
    <location>
        <begin position="912"/>
        <end position="1225"/>
    </location>
</feature>
<dbReference type="Pfam" id="PF00780">
    <property type="entry name" value="CNH"/>
    <property type="match status" value="1"/>
</dbReference>
<evidence type="ECO:0000256" key="2">
    <source>
        <dbReference type="SAM" id="Coils"/>
    </source>
</evidence>
<dbReference type="Gene3D" id="2.30.29.30">
    <property type="entry name" value="Pleckstrin-homology domain (PH domain)/Phosphotyrosine-binding domain (PTB)"/>
    <property type="match status" value="1"/>
</dbReference>
<dbReference type="OrthoDB" id="660555at2759"/>
<dbReference type="STRING" id="322104.A3LXB3"/>
<name>A3LXB3_PICST</name>
<dbReference type="SUPFAM" id="SSF48065">
    <property type="entry name" value="DBL homology domain (DH-domain)"/>
    <property type="match status" value="1"/>
</dbReference>
<dbReference type="PROSITE" id="PS50219">
    <property type="entry name" value="CNH"/>
    <property type="match status" value="1"/>
</dbReference>
<feature type="domain" description="DH" evidence="5">
    <location>
        <begin position="494"/>
        <end position="684"/>
    </location>
</feature>
<proteinExistence type="predicted"/>
<protein>
    <submittedName>
        <fullName evidence="7">GDP GTP exchange factor</fullName>
    </submittedName>
</protein>
<feature type="compositionally biased region" description="Acidic residues" evidence="3">
    <location>
        <begin position="50"/>
        <end position="64"/>
    </location>
</feature>
<dbReference type="EMBL" id="CP000500">
    <property type="protein sequence ID" value="ABN67776.2"/>
    <property type="molecule type" value="Genomic_DNA"/>
</dbReference>
<keyword evidence="8" id="KW-1185">Reference proteome</keyword>
<dbReference type="InterPro" id="IPR052233">
    <property type="entry name" value="Rho-type_GEFs"/>
</dbReference>
<dbReference type="SUPFAM" id="SSF50729">
    <property type="entry name" value="PH domain-like"/>
    <property type="match status" value="1"/>
</dbReference>
<keyword evidence="1" id="KW-0344">Guanine-nucleotide releasing factor</keyword>
<feature type="compositionally biased region" description="Low complexity" evidence="3">
    <location>
        <begin position="137"/>
        <end position="148"/>
    </location>
</feature>
<dbReference type="PROSITE" id="PS50003">
    <property type="entry name" value="PH_DOMAIN"/>
    <property type="match status" value="1"/>
</dbReference>
<sequence>MTGESQFYMNSPKPMGPKELIDYSVSSVPSIHNRKSHRSSHPNVPYPVDSSEESEQGDYEDLPDTEYNFLRPEVVLHIDSPTPPPSETPPQASRTQQIINESIITPTKISPLRNSIYDTPPSYNGSYSVNDSGLTGSPPRRSSISPARNDTFLSSRKHSPNRDSRDNSKSPKFRSSPSLSYDFPIAQRTFVEGDSDDDEGYSYDTTRQSATEYSIINQEMGGQACYPEEDNVDLFDDESIIHPSTFFGRLPTLPSPGTSPTRNNTFSYSPNRDSMTSITRNSTLYSVSQQRKDEDLPALPFELPPLPFSAKSLNNQHFSVFNGPLWSLKSIFEWSIKLQDWLDDSFISLAEFKVALTDLVTYHKPDIPPTVLSTLVDSIVDSLLRSHAISLTYRVVISPNNASGREEENGITIDEMAAVSGVFPALTTCYYSGSHDKAQDLRLKCYSRFCHWNAVIEHEEQLKNLDENEIYLAQDWVSYWKVTDVKTLDKRVVTLQSHVLDLLRNEWGFSARARLFVEDFGPQFFARAKTDPKIKIPSNYQNEVIDSRSELLEIHKTMVLDPLIEIYKSDGKFVHSFDAIAKIYSKWTKKAEQAFMRYMSTVPLLYELLNVEFLKEWVAKVHDKRLSKLNADCLILFQSTFSSRAFKLPLELRGISDLLGEEDKQSLAKAVEDVQNLTSKIQKMKVSVENKNELRKLQEIKWGNFNKERVNLKSTNRRFIKRGPLVRRGELKINTYNNHVILLDNYFIITERSRNRAINEYIVEKNPIPVELLLVEERESSSKTISHSPVTSGPSQNQEEEPSNYQFKVRYAGRGKRFAFTFITKSEKDRADWIRDIKYARTALCSRLRRTEPYSLNLISNTCFGYEQIDKIEKLPICAEQDPVYDLSVDTMKKLNFSSGSDIYSLAGSVVFSKVLSMCSFEFMGSQFVLIGLASGLYCSDLQNKWRKVANGANFVSLATDTSMSLLLVLAGNRLLYYALDSIVDVYYERRKHLTSVQLASKASFFEIGKHRAMTMIFVAKANSSGTDFTVFIPETDNGGVFSTFKEYKKFHVAAACYGVSLFNSSFAVHTNRGIEILNLSTLLPRSVPEFSNTESLSRRSSTTSANSNSNNIEAIRSAVVATGIKPMGMFKISRGQESDLHEFLLVYSNFAIFIDPSGKLSRSSILRFEFQAKSIAFVKNSLFLVCDEVIEIWRISEFSNGSNGLIQVITGKGIQMINSDKLAFSMANPMVPGMQLVFELRKKSSM</sequence>
<evidence type="ECO:0000259" key="6">
    <source>
        <dbReference type="PROSITE" id="PS50219"/>
    </source>
</evidence>
<dbReference type="FunCoup" id="A3LXB3">
    <property type="interactions" value="132"/>
</dbReference>
<dbReference type="InterPro" id="IPR000219">
    <property type="entry name" value="DH_dom"/>
</dbReference>
<dbReference type="InterPro" id="IPR035899">
    <property type="entry name" value="DBL_dom_sf"/>
</dbReference>
<dbReference type="PANTHER" id="PTHR46572">
    <property type="entry name" value="RHO1 GDP-GTP EXCHANGE PROTEIN 1-RELATED"/>
    <property type="match status" value="1"/>
</dbReference>
<dbReference type="GeneID" id="4840188"/>
<feature type="compositionally biased region" description="Polar residues" evidence="3">
    <location>
        <begin position="783"/>
        <end position="797"/>
    </location>
</feature>
<dbReference type="InterPro" id="IPR001180">
    <property type="entry name" value="CNH_dom"/>
</dbReference>
<feature type="region of interest" description="Disordered" evidence="3">
    <location>
        <begin position="783"/>
        <end position="804"/>
    </location>
</feature>
<keyword evidence="2" id="KW-0175">Coiled coil</keyword>
<feature type="domain" description="PH" evidence="4">
    <location>
        <begin position="718"/>
        <end position="842"/>
    </location>
</feature>
<reference evidence="7 8" key="1">
    <citation type="journal article" date="2007" name="Nat. Biotechnol.">
        <title>Genome sequence of the lignocellulose-bioconverting and xylose-fermenting yeast Pichia stipitis.</title>
        <authorList>
            <person name="Jeffries T.W."/>
            <person name="Grigoriev I.V."/>
            <person name="Grimwood J."/>
            <person name="Laplaza J.M."/>
            <person name="Aerts A."/>
            <person name="Salamov A."/>
            <person name="Schmutz J."/>
            <person name="Lindquist E."/>
            <person name="Dehal P."/>
            <person name="Shapiro H."/>
            <person name="Jin Y.S."/>
            <person name="Passoth V."/>
            <person name="Richardson P.M."/>
        </authorList>
    </citation>
    <scope>NUCLEOTIDE SEQUENCE [LARGE SCALE GENOMIC DNA]</scope>
    <source>
        <strain evidence="8">ATCC 58785 / CBS 6054 / NBRC 10063 / NRRL Y-11545</strain>
    </source>
</reference>
<feature type="compositionally biased region" description="Basic and acidic residues" evidence="3">
    <location>
        <begin position="160"/>
        <end position="169"/>
    </location>
</feature>
<dbReference type="InterPro" id="IPR057283">
    <property type="entry name" value="RGF3_WH"/>
</dbReference>
<dbReference type="Proteomes" id="UP000002258">
    <property type="component" value="Chromosome 6"/>
</dbReference>
<feature type="compositionally biased region" description="Low complexity" evidence="3">
    <location>
        <begin position="251"/>
        <end position="261"/>
    </location>
</feature>
<evidence type="ECO:0000259" key="4">
    <source>
        <dbReference type="PROSITE" id="PS50003"/>
    </source>
</evidence>
<dbReference type="SMART" id="SM00036">
    <property type="entry name" value="CNH"/>
    <property type="match status" value="1"/>
</dbReference>
<dbReference type="InParanoid" id="A3LXB3"/>
<feature type="compositionally biased region" description="Polar residues" evidence="3">
    <location>
        <begin position="91"/>
        <end position="135"/>
    </location>
</feature>
<dbReference type="KEGG" id="pic:PICST_61902"/>
<dbReference type="Gene3D" id="1.20.900.10">
    <property type="entry name" value="Dbl homology (DH) domain"/>
    <property type="match status" value="1"/>
</dbReference>
<evidence type="ECO:0000256" key="1">
    <source>
        <dbReference type="ARBA" id="ARBA00022658"/>
    </source>
</evidence>
<evidence type="ECO:0000313" key="8">
    <source>
        <dbReference type="Proteomes" id="UP000002258"/>
    </source>
</evidence>
<dbReference type="eggNOG" id="KOG4305">
    <property type="taxonomic scope" value="Eukaryota"/>
</dbReference>
<evidence type="ECO:0000256" key="3">
    <source>
        <dbReference type="SAM" id="MobiDB-lite"/>
    </source>
</evidence>
<dbReference type="GO" id="GO:0005085">
    <property type="term" value="F:guanyl-nucleotide exchange factor activity"/>
    <property type="evidence" value="ECO:0007669"/>
    <property type="project" value="UniProtKB-KW"/>
</dbReference>
<dbReference type="InterPro" id="IPR011993">
    <property type="entry name" value="PH-like_dom_sf"/>
</dbReference>
<evidence type="ECO:0000259" key="5">
    <source>
        <dbReference type="PROSITE" id="PS50010"/>
    </source>
</evidence>
<feature type="region of interest" description="Disordered" evidence="3">
    <location>
        <begin position="1"/>
        <end position="180"/>
    </location>
</feature>
<dbReference type="HOGENOM" id="CLU_004667_0_0_1"/>
<feature type="coiled-coil region" evidence="2">
    <location>
        <begin position="667"/>
        <end position="694"/>
    </location>
</feature>
<feature type="region of interest" description="Disordered" evidence="3">
    <location>
        <begin position="251"/>
        <end position="272"/>
    </location>
</feature>
<feature type="compositionally biased region" description="Polar residues" evidence="3">
    <location>
        <begin position="262"/>
        <end position="272"/>
    </location>
</feature>